<evidence type="ECO:0000313" key="3">
    <source>
        <dbReference type="EMBL" id="WNO04312.1"/>
    </source>
</evidence>
<accession>A0ABZ0AXE3</accession>
<feature type="domain" description="AttH" evidence="2">
    <location>
        <begin position="46"/>
        <end position="234"/>
    </location>
</feature>
<dbReference type="InterPro" id="IPR023374">
    <property type="entry name" value="AttH-like_dom_sf"/>
</dbReference>
<dbReference type="Gene3D" id="2.40.370.10">
    <property type="entry name" value="AttH-like domain"/>
    <property type="match status" value="2"/>
</dbReference>
<keyword evidence="1" id="KW-0732">Signal</keyword>
<dbReference type="SUPFAM" id="SSF159245">
    <property type="entry name" value="AttH-like"/>
    <property type="match status" value="1"/>
</dbReference>
<sequence>MKHHGLCRRQLLLAPALAGLLPAAQALPRTTLRFPRDAGSHNDFKTEWWYVTGVAQVPGTPGDAKGKPRLLGFQVTFFRSRVNPTQGMQSRLAARQLLFAHAAVTDVDGKKLWHDQRIARWSGDAPGTNPADTAHASSTDTNVTLRDWSLRRTGTGLQADIAGKDFAIQLRFQATQPVLLQGVDGLSRKGPEEKQASYYYSQPQLQTSGSIRVQGQAHTLQSGSVAWMDHEWSQEVLHPQAVGWDWIGINLFDGSALTAFQLRDQAGNAMWDGGSFRSGSGQRFGFTRGEVMFKPLRRWTSPLSQASYPVEWMVRTPADYYTVRAVLDNQELDSRGSTGAIYWEGLSEVWDSNNRLVGRGYLEMTGYAATLKL</sequence>
<dbReference type="PANTHER" id="PTHR38591:SF1">
    <property type="entry name" value="BLL1000 PROTEIN"/>
    <property type="match status" value="1"/>
</dbReference>
<evidence type="ECO:0000259" key="2">
    <source>
        <dbReference type="Pfam" id="PF07143"/>
    </source>
</evidence>
<name>A0ABZ0AXE3_9BURK</name>
<evidence type="ECO:0000313" key="4">
    <source>
        <dbReference type="Proteomes" id="UP001302257"/>
    </source>
</evidence>
<evidence type="ECO:0000256" key="1">
    <source>
        <dbReference type="SAM" id="SignalP"/>
    </source>
</evidence>
<dbReference type="PANTHER" id="PTHR38591">
    <property type="entry name" value="HYDROLASE"/>
    <property type="match status" value="1"/>
</dbReference>
<organism evidence="3 4">
    <name type="scientific">Rhodoferax mekongensis</name>
    <dbReference type="NCBI Taxonomy" id="3068341"/>
    <lineage>
        <taxon>Bacteria</taxon>
        <taxon>Pseudomonadati</taxon>
        <taxon>Pseudomonadota</taxon>
        <taxon>Betaproteobacteria</taxon>
        <taxon>Burkholderiales</taxon>
        <taxon>Comamonadaceae</taxon>
        <taxon>Rhodoferax</taxon>
    </lineage>
</organism>
<keyword evidence="4" id="KW-1185">Reference proteome</keyword>
<dbReference type="Pfam" id="PF17186">
    <property type="entry name" value="Lipocalin_9"/>
    <property type="match status" value="1"/>
</dbReference>
<dbReference type="EMBL" id="CP132507">
    <property type="protein sequence ID" value="WNO04312.1"/>
    <property type="molecule type" value="Genomic_DNA"/>
</dbReference>
<dbReference type="Pfam" id="PF07143">
    <property type="entry name" value="CrtC"/>
    <property type="match status" value="1"/>
</dbReference>
<protein>
    <submittedName>
        <fullName evidence="3">Carotenoid 1,2-hydratase</fullName>
    </submittedName>
</protein>
<proteinExistence type="predicted"/>
<reference evidence="3 4" key="1">
    <citation type="submission" date="2023-08" db="EMBL/GenBank/DDBJ databases">
        <title>Rhodoferax potami sp. nov. and Rhodoferax mekongensis sp. nov., isolated from the Mekong River in Thailand.</title>
        <authorList>
            <person name="Kitikhun S."/>
            <person name="Charoenyingcharoen P."/>
            <person name="Siriarchawattana P."/>
            <person name="Likhitrattanapisal S."/>
            <person name="Nilsakha T."/>
            <person name="Chanpet A."/>
            <person name="Rattanawaree P."/>
            <person name="Ingsriswang S."/>
        </authorList>
    </citation>
    <scope>NUCLEOTIDE SEQUENCE [LARGE SCALE GENOMIC DNA]</scope>
    <source>
        <strain evidence="3 4">TBRC 17307</strain>
    </source>
</reference>
<dbReference type="InterPro" id="IPR010791">
    <property type="entry name" value="AttH_dom"/>
</dbReference>
<feature type="chain" id="PRO_5046959923" evidence="1">
    <location>
        <begin position="27"/>
        <end position="373"/>
    </location>
</feature>
<gene>
    <name evidence="3" type="ORF">RAN89_15600</name>
</gene>
<dbReference type="Proteomes" id="UP001302257">
    <property type="component" value="Chromosome"/>
</dbReference>
<dbReference type="RefSeq" id="WP_313867163.1">
    <property type="nucleotide sequence ID" value="NZ_CP132507.1"/>
</dbReference>
<feature type="signal peptide" evidence="1">
    <location>
        <begin position="1"/>
        <end position="26"/>
    </location>
</feature>